<dbReference type="Proteomes" id="UP000663862">
    <property type="component" value="Unassembled WGS sequence"/>
</dbReference>
<name>A0A821D591_9BILA</name>
<comment type="caution">
    <text evidence="1">The sequence shown here is derived from an EMBL/GenBank/DDBJ whole genome shotgun (WGS) entry which is preliminary data.</text>
</comment>
<evidence type="ECO:0000313" key="2">
    <source>
        <dbReference type="Proteomes" id="UP000663862"/>
    </source>
</evidence>
<dbReference type="AlphaFoldDB" id="A0A821D591"/>
<protein>
    <submittedName>
        <fullName evidence="1">Uncharacterized protein</fullName>
    </submittedName>
</protein>
<accession>A0A821D591</accession>
<gene>
    <name evidence="1" type="ORF">TSG867_LOCUS28762</name>
</gene>
<evidence type="ECO:0000313" key="1">
    <source>
        <dbReference type="EMBL" id="CAF4616268.1"/>
    </source>
</evidence>
<reference evidence="1" key="1">
    <citation type="submission" date="2021-02" db="EMBL/GenBank/DDBJ databases">
        <authorList>
            <person name="Nowell W R."/>
        </authorList>
    </citation>
    <scope>NUCLEOTIDE SEQUENCE</scope>
</reference>
<sequence>MDVDEQNACFFKDSVPQISCNDNQIGFSSLLQHSDEPHTECRSQLEQLLLLADYYDIQRSNIYHHAVCSNHRVFLLDMSRRKSNCQLCVDIFNRKRCSISSLHRISKTLALRVWRIQRLNVYNGWACTQCRKACVMEYGSMDDVKDPFDWLYDETIIHTPSTAGPCLSQWDNNYEPAYSEASPSQQANGKREFKQWLASTGYEGRWRSTDNYRSLSQHDKTTFRSQVKAIFRHVLHQLATKDVDVV</sequence>
<dbReference type="EMBL" id="CAJOBQ010003741">
    <property type="protein sequence ID" value="CAF4616268.1"/>
    <property type="molecule type" value="Genomic_DNA"/>
</dbReference>
<proteinExistence type="predicted"/>
<organism evidence="1 2">
    <name type="scientific">Rotaria socialis</name>
    <dbReference type="NCBI Taxonomy" id="392032"/>
    <lineage>
        <taxon>Eukaryota</taxon>
        <taxon>Metazoa</taxon>
        <taxon>Spiralia</taxon>
        <taxon>Gnathifera</taxon>
        <taxon>Rotifera</taxon>
        <taxon>Eurotatoria</taxon>
        <taxon>Bdelloidea</taxon>
        <taxon>Philodinida</taxon>
        <taxon>Philodinidae</taxon>
        <taxon>Rotaria</taxon>
    </lineage>
</organism>